<comment type="caution">
    <text evidence="1">The sequence shown here is derived from an EMBL/GenBank/DDBJ whole genome shotgun (WGS) entry which is preliminary data.</text>
</comment>
<organism evidence="1 2">
    <name type="scientific">Anaerotruncus colihominis</name>
    <dbReference type="NCBI Taxonomy" id="169435"/>
    <lineage>
        <taxon>Bacteria</taxon>
        <taxon>Bacillati</taxon>
        <taxon>Bacillota</taxon>
        <taxon>Clostridia</taxon>
        <taxon>Eubacteriales</taxon>
        <taxon>Oscillospiraceae</taxon>
        <taxon>Anaerotruncus</taxon>
    </lineage>
</organism>
<gene>
    <name evidence="1" type="ORF">B5F11_16600</name>
</gene>
<sequence>MQPPGGCKLKKQRAVHIAPQTEPDYAGSLPLRYYKYRQDCGAGGLLRQRAASFCARHNGRRFVNAKIVTSSIGSETI</sequence>
<dbReference type="Proteomes" id="UP000196386">
    <property type="component" value="Unassembled WGS sequence"/>
</dbReference>
<reference evidence="2" key="1">
    <citation type="submission" date="2017-04" db="EMBL/GenBank/DDBJ databases">
        <title>Function of individual gut microbiota members based on whole genome sequencing of pure cultures obtained from chicken caecum.</title>
        <authorList>
            <person name="Medvecky M."/>
            <person name="Cejkova D."/>
            <person name="Polansky O."/>
            <person name="Karasova D."/>
            <person name="Kubasova T."/>
            <person name="Cizek A."/>
            <person name="Rychlik I."/>
        </authorList>
    </citation>
    <scope>NUCLEOTIDE SEQUENCE [LARGE SCALE GENOMIC DNA]</scope>
    <source>
        <strain evidence="2">An175</strain>
    </source>
</reference>
<protein>
    <submittedName>
        <fullName evidence="1">Uncharacterized protein</fullName>
    </submittedName>
</protein>
<name>A0A1Y4MTW9_9FIRM</name>
<accession>A0A1Y4MTW9</accession>
<evidence type="ECO:0000313" key="1">
    <source>
        <dbReference type="EMBL" id="OUP67818.1"/>
    </source>
</evidence>
<evidence type="ECO:0000313" key="2">
    <source>
        <dbReference type="Proteomes" id="UP000196386"/>
    </source>
</evidence>
<dbReference type="EMBL" id="NFKP01000026">
    <property type="protein sequence ID" value="OUP67818.1"/>
    <property type="molecule type" value="Genomic_DNA"/>
</dbReference>
<dbReference type="AlphaFoldDB" id="A0A1Y4MTW9"/>
<proteinExistence type="predicted"/>